<dbReference type="EMBL" id="UYRW01014015">
    <property type="protein sequence ID" value="VDN00630.1"/>
    <property type="molecule type" value="Genomic_DNA"/>
</dbReference>
<dbReference type="AlphaFoldDB" id="A0A3P7KGQ0"/>
<evidence type="ECO:0000313" key="1">
    <source>
        <dbReference type="EMBL" id="VDN00630.1"/>
    </source>
</evidence>
<keyword evidence="2" id="KW-1185">Reference proteome</keyword>
<protein>
    <submittedName>
        <fullName evidence="1">Uncharacterized protein</fullName>
    </submittedName>
</protein>
<reference evidence="1 2" key="1">
    <citation type="submission" date="2018-08" db="EMBL/GenBank/DDBJ databases">
        <authorList>
            <person name="Laetsch R D."/>
            <person name="Stevens L."/>
            <person name="Kumar S."/>
            <person name="Blaxter L. M."/>
        </authorList>
    </citation>
    <scope>NUCLEOTIDE SEQUENCE [LARGE SCALE GENOMIC DNA]</scope>
</reference>
<gene>
    <name evidence="1" type="ORF">NOO_LOCUS13197</name>
</gene>
<proteinExistence type="predicted"/>
<evidence type="ECO:0000313" key="2">
    <source>
        <dbReference type="Proteomes" id="UP000271087"/>
    </source>
</evidence>
<accession>A0A3P7KGQ0</accession>
<feature type="non-terminal residue" evidence="1">
    <location>
        <position position="1"/>
    </location>
</feature>
<sequence>IPDDVRAKILGRFVAKISNVTKDQSCCSFARDAIFTSSEAAADRFGDDILN</sequence>
<dbReference type="Proteomes" id="UP000271087">
    <property type="component" value="Unassembled WGS sequence"/>
</dbReference>
<name>A0A3P7KGQ0_ONCOC</name>
<organism evidence="1 2">
    <name type="scientific">Onchocerca ochengi</name>
    <name type="common">Filarial nematode worm</name>
    <dbReference type="NCBI Taxonomy" id="42157"/>
    <lineage>
        <taxon>Eukaryota</taxon>
        <taxon>Metazoa</taxon>
        <taxon>Ecdysozoa</taxon>
        <taxon>Nematoda</taxon>
        <taxon>Chromadorea</taxon>
        <taxon>Rhabditida</taxon>
        <taxon>Spirurina</taxon>
        <taxon>Spiruromorpha</taxon>
        <taxon>Filarioidea</taxon>
        <taxon>Onchocercidae</taxon>
        <taxon>Onchocerca</taxon>
    </lineage>
</organism>